<gene>
    <name evidence="2" type="primary">Nfu_g_1_019389</name>
</gene>
<evidence type="ECO:0000313" key="2">
    <source>
        <dbReference type="EMBL" id="SBP33359.1"/>
    </source>
</evidence>
<reference evidence="2" key="1">
    <citation type="submission" date="2016-05" db="EMBL/GenBank/DDBJ databases">
        <authorList>
            <person name="Lavstsen T."/>
            <person name="Jespersen J.S."/>
        </authorList>
    </citation>
    <scope>NUCLEOTIDE SEQUENCE</scope>
    <source>
        <tissue evidence="2">Brain</tissue>
    </source>
</reference>
<feature type="non-terminal residue" evidence="2">
    <location>
        <position position="1"/>
    </location>
</feature>
<reference evidence="2" key="2">
    <citation type="submission" date="2016-06" db="EMBL/GenBank/DDBJ databases">
        <title>The genome of a short-lived fish provides insights into sex chromosome evolution and the genetic control of aging.</title>
        <authorList>
            <person name="Reichwald K."/>
            <person name="Felder M."/>
            <person name="Petzold A."/>
            <person name="Koch P."/>
            <person name="Groth M."/>
            <person name="Platzer M."/>
        </authorList>
    </citation>
    <scope>NUCLEOTIDE SEQUENCE</scope>
    <source>
        <tissue evidence="2">Brain</tissue>
    </source>
</reference>
<dbReference type="EMBL" id="HADX01011127">
    <property type="protein sequence ID" value="SBP33359.1"/>
    <property type="molecule type" value="Transcribed_RNA"/>
</dbReference>
<organism evidence="2">
    <name type="scientific">Iconisemion striatum</name>
    <dbReference type="NCBI Taxonomy" id="60296"/>
    <lineage>
        <taxon>Eukaryota</taxon>
        <taxon>Metazoa</taxon>
        <taxon>Chordata</taxon>
        <taxon>Craniata</taxon>
        <taxon>Vertebrata</taxon>
        <taxon>Euteleostomi</taxon>
        <taxon>Actinopterygii</taxon>
        <taxon>Neopterygii</taxon>
        <taxon>Teleostei</taxon>
        <taxon>Neoteleostei</taxon>
        <taxon>Acanthomorphata</taxon>
        <taxon>Ovalentaria</taxon>
        <taxon>Atherinomorphae</taxon>
        <taxon>Cyprinodontiformes</taxon>
        <taxon>Nothobranchiidae</taxon>
        <taxon>Iconisemion</taxon>
    </lineage>
</organism>
<proteinExistence type="predicted"/>
<dbReference type="AlphaFoldDB" id="A0A1A7YT61"/>
<evidence type="ECO:0000256" key="1">
    <source>
        <dbReference type="SAM" id="MobiDB-lite"/>
    </source>
</evidence>
<sequence length="51" mass="5481">VIILKGLSLPHSAADMSAGVSSQHPQPNEPPHECEQRAMTHTVFNTCQSVV</sequence>
<feature type="non-terminal residue" evidence="2">
    <location>
        <position position="51"/>
    </location>
</feature>
<accession>A0A1A7YT61</accession>
<feature type="region of interest" description="Disordered" evidence="1">
    <location>
        <begin position="1"/>
        <end position="34"/>
    </location>
</feature>
<name>A0A1A7YT61_9TELE</name>
<protein>
    <submittedName>
        <fullName evidence="2">Uncharacterized protein</fullName>
    </submittedName>
</protein>